<feature type="compositionally biased region" description="Low complexity" evidence="1">
    <location>
        <begin position="1"/>
        <end position="18"/>
    </location>
</feature>
<name>A0AAW0B0J6_9AGAR</name>
<keyword evidence="3" id="KW-1185">Reference proteome</keyword>
<dbReference type="EMBL" id="JAWWNJ010000045">
    <property type="protein sequence ID" value="KAK7018919.1"/>
    <property type="molecule type" value="Genomic_DNA"/>
</dbReference>
<evidence type="ECO:0000256" key="1">
    <source>
        <dbReference type="SAM" id="MobiDB-lite"/>
    </source>
</evidence>
<organism evidence="2 3">
    <name type="scientific">Favolaschia claudopus</name>
    <dbReference type="NCBI Taxonomy" id="2862362"/>
    <lineage>
        <taxon>Eukaryota</taxon>
        <taxon>Fungi</taxon>
        <taxon>Dikarya</taxon>
        <taxon>Basidiomycota</taxon>
        <taxon>Agaricomycotina</taxon>
        <taxon>Agaricomycetes</taxon>
        <taxon>Agaricomycetidae</taxon>
        <taxon>Agaricales</taxon>
        <taxon>Marasmiineae</taxon>
        <taxon>Mycenaceae</taxon>
        <taxon>Favolaschia</taxon>
    </lineage>
</organism>
<evidence type="ECO:0000313" key="3">
    <source>
        <dbReference type="Proteomes" id="UP001362999"/>
    </source>
</evidence>
<feature type="region of interest" description="Disordered" evidence="1">
    <location>
        <begin position="244"/>
        <end position="313"/>
    </location>
</feature>
<proteinExistence type="predicted"/>
<evidence type="ECO:0000313" key="2">
    <source>
        <dbReference type="EMBL" id="KAK7018919.1"/>
    </source>
</evidence>
<accession>A0AAW0B0J6</accession>
<feature type="compositionally biased region" description="Basic and acidic residues" evidence="1">
    <location>
        <begin position="277"/>
        <end position="302"/>
    </location>
</feature>
<gene>
    <name evidence="2" type="ORF">R3P38DRAFT_2783629</name>
</gene>
<dbReference type="Proteomes" id="UP001362999">
    <property type="component" value="Unassembled WGS sequence"/>
</dbReference>
<sequence>MYAHESSIVILPPSSSPSRHPPPLSRSRPSSPAAPLPVLLRQSLPYKHVVHPVIAGRTHSPLIPGEIERSRNIACTSTKLDRRCVGSRFGFRDVADDIIRKQLPPSYLYCPSLHPPPHRLEWNQIERFFKPVPPSRSWSTSNLIRIDLHSHYSNEYQCHCLIPIPVSLLRASGLRIWGIQMRIGSLGTGKQSPRPVARESEYQSDPELAPTLAGTGRHATIGRSPPPNGFEVRRLRRFQRIPSLRARRTASLRAPPSRSPRHRHTIRSTTTAEGEGGEGKVVRGGEEGGERREGDRQTDRRVSAKARPPCGFVAGAEGGTRTIDFVAPPLPPLAGETRCYVRFEAVTYTLAKLFTTDAISIFHARLVVEVELGALRSLVASSCGRVWGWTTGKCAGKSPTEHGLDLGCWEVYHATPLCIWASVGISRQSDREAAEARLDVDVDVDLSSPPPLTRLPPLSDLTLSEASTRAVGKRGRDAHEKARGVFLSSCQDVTARLCWMTLFRGALGAGQEGERTGITTNMSWGCGGRGCGAGGGGIASLHLTDTAWCGDVRKRRVVYSVIVDSSYSTTAVIVYYVSLPPLLSVWVNTGSGVALDVPCFVWGWWQYKTRSPRSGGVRTTWEWYCEIESGPSVAQSVLMWRAIRHRAHLEAGRQPMVVGETLVYAYPSSGLSDG</sequence>
<dbReference type="AlphaFoldDB" id="A0AAW0B0J6"/>
<protein>
    <submittedName>
        <fullName evidence="2">Uncharacterized protein</fullName>
    </submittedName>
</protein>
<feature type="region of interest" description="Disordered" evidence="1">
    <location>
        <begin position="1"/>
        <end position="33"/>
    </location>
</feature>
<reference evidence="2 3" key="1">
    <citation type="journal article" date="2024" name="J Genomics">
        <title>Draft genome sequencing and assembly of Favolaschia claudopus CIRM-BRFM 2984 isolated from oak limbs.</title>
        <authorList>
            <person name="Navarro D."/>
            <person name="Drula E."/>
            <person name="Chaduli D."/>
            <person name="Cazenave R."/>
            <person name="Ahrendt S."/>
            <person name="Wang J."/>
            <person name="Lipzen A."/>
            <person name="Daum C."/>
            <person name="Barry K."/>
            <person name="Grigoriev I.V."/>
            <person name="Favel A."/>
            <person name="Rosso M.N."/>
            <person name="Martin F."/>
        </authorList>
    </citation>
    <scope>NUCLEOTIDE SEQUENCE [LARGE SCALE GENOMIC DNA]</scope>
    <source>
        <strain evidence="2 3">CIRM-BRFM 2984</strain>
    </source>
</reference>
<comment type="caution">
    <text evidence="2">The sequence shown here is derived from an EMBL/GenBank/DDBJ whole genome shotgun (WGS) entry which is preliminary data.</text>
</comment>
<feature type="region of interest" description="Disordered" evidence="1">
    <location>
        <begin position="187"/>
        <end position="230"/>
    </location>
</feature>